<feature type="transmembrane region" description="Helical" evidence="3">
    <location>
        <begin position="625"/>
        <end position="645"/>
    </location>
</feature>
<dbReference type="SUPFAM" id="SSF49478">
    <property type="entry name" value="Cna protein B-type domain"/>
    <property type="match status" value="3"/>
</dbReference>
<dbReference type="Pfam" id="PF13620">
    <property type="entry name" value="CarboxypepD_reg"/>
    <property type="match status" value="3"/>
</dbReference>
<organism evidence="5 6">
    <name type="scientific">Leucobacter viscericola</name>
    <dbReference type="NCBI Taxonomy" id="2714935"/>
    <lineage>
        <taxon>Bacteria</taxon>
        <taxon>Bacillati</taxon>
        <taxon>Actinomycetota</taxon>
        <taxon>Actinomycetes</taxon>
        <taxon>Micrococcales</taxon>
        <taxon>Microbacteriaceae</taxon>
        <taxon>Leucobacter</taxon>
    </lineage>
</organism>
<keyword evidence="3" id="KW-0812">Transmembrane</keyword>
<dbReference type="AlphaFoldDB" id="A0A6G7XDP2"/>
<dbReference type="KEGG" id="lvi:G7068_05560"/>
<keyword evidence="3" id="KW-1133">Transmembrane helix</keyword>
<dbReference type="RefSeq" id="WP_166290035.1">
    <property type="nucleotide sequence ID" value="NZ_CP049863.1"/>
</dbReference>
<dbReference type="InterPro" id="IPR013783">
    <property type="entry name" value="Ig-like_fold"/>
</dbReference>
<feature type="region of interest" description="Disordered" evidence="2">
    <location>
        <begin position="518"/>
        <end position="540"/>
    </location>
</feature>
<keyword evidence="1 4" id="KW-0732">Signal</keyword>
<dbReference type="InterPro" id="IPR008969">
    <property type="entry name" value="CarboxyPept-like_regulatory"/>
</dbReference>
<feature type="chain" id="PRO_5026219499" evidence="4">
    <location>
        <begin position="29"/>
        <end position="655"/>
    </location>
</feature>
<keyword evidence="6" id="KW-1185">Reference proteome</keyword>
<evidence type="ECO:0000256" key="3">
    <source>
        <dbReference type="SAM" id="Phobius"/>
    </source>
</evidence>
<sequence>MKSLGRRWSALLAVTGLVLSASGTSASAATTSRWADWTALTGSGGNYTSSVQISSTPDISAQMNTDSRSGQVGVISGASTWLAQGTPVGAKYGTSRDRPYLNLRPKADTPAGASTTTYTFAQPTPTSNWTFVLGDIDADQVQIRAIGPDGNTLNAAQLGFRGGFNYCAPGVTGKPSCTGSASDVPSWDPATLTLTGNAASQDTEGSAAWFEPSTPVSVLTFVFQRRSGLPVYQTWFASLARDVTGTVSTQSGDGSGVTLTLTDGNGTVVGTTTTGPGGTYAFPGVQASAGYTVYVTAPDGMIVDGATNKPADLSTSDAVVDFAVRDIIPVAVSGTVQDTDGKPISGATVTFPGGSSVVTGPDGSYLFDEVPVGTHQLTVDLPDGYSIVSNPSPIVIDGSSEDPVTNADFIAVALPTLSGTVTTAGTGTPGVHVMVTGPGGYTATTVTNGSGGYEFPGLSSGSYVVSIQSPEGWVPVGPSTRTHAVEGSDVNDVNFELARLGLVSGKVTADGKPIGEAKLTLSGPNDTSTATTNQAGEYDFGHLQPGNYTITATPLPGYRVSGSATRSVILTAAGEVLTGQDFLLATIETPPPPSPRPTPPPPSNEPPNPGQNTGTGRLSDTGTNMSPLLGAGVALFASAAVVLGARWRSRRVTGR</sequence>
<keyword evidence="3" id="KW-0472">Membrane</keyword>
<evidence type="ECO:0000313" key="6">
    <source>
        <dbReference type="Proteomes" id="UP000502677"/>
    </source>
</evidence>
<feature type="compositionally biased region" description="Pro residues" evidence="2">
    <location>
        <begin position="589"/>
        <end position="609"/>
    </location>
</feature>
<dbReference type="EMBL" id="CP049863">
    <property type="protein sequence ID" value="QIK62730.1"/>
    <property type="molecule type" value="Genomic_DNA"/>
</dbReference>
<evidence type="ECO:0000256" key="1">
    <source>
        <dbReference type="ARBA" id="ARBA00022729"/>
    </source>
</evidence>
<feature type="compositionally biased region" description="Polar residues" evidence="2">
    <location>
        <begin position="610"/>
        <end position="625"/>
    </location>
</feature>
<dbReference type="SUPFAM" id="SSF49464">
    <property type="entry name" value="Carboxypeptidase regulatory domain-like"/>
    <property type="match status" value="1"/>
</dbReference>
<gene>
    <name evidence="5" type="ORF">G7068_05560</name>
</gene>
<feature type="signal peptide" evidence="4">
    <location>
        <begin position="1"/>
        <end position="28"/>
    </location>
</feature>
<dbReference type="Proteomes" id="UP000502677">
    <property type="component" value="Chromosome"/>
</dbReference>
<reference evidence="5 6" key="1">
    <citation type="submission" date="2020-03" db="EMBL/GenBank/DDBJ databases">
        <title>Leucobacter sp. nov., isolated from beetles.</title>
        <authorList>
            <person name="Hyun D.-W."/>
            <person name="Bae J.-W."/>
        </authorList>
    </citation>
    <scope>NUCLEOTIDE SEQUENCE [LARGE SCALE GENOMIC DNA]</scope>
    <source>
        <strain evidence="5 6">HDW9C</strain>
    </source>
</reference>
<dbReference type="GO" id="GO:0005975">
    <property type="term" value="P:carbohydrate metabolic process"/>
    <property type="evidence" value="ECO:0007669"/>
    <property type="project" value="UniProtKB-ARBA"/>
</dbReference>
<accession>A0A6G7XDP2</accession>
<evidence type="ECO:0000256" key="4">
    <source>
        <dbReference type="SAM" id="SignalP"/>
    </source>
</evidence>
<dbReference type="Gene3D" id="2.60.40.1120">
    <property type="entry name" value="Carboxypeptidase-like, regulatory domain"/>
    <property type="match status" value="2"/>
</dbReference>
<dbReference type="Gene3D" id="2.60.40.10">
    <property type="entry name" value="Immunoglobulins"/>
    <property type="match status" value="2"/>
</dbReference>
<name>A0A6G7XDP2_9MICO</name>
<dbReference type="PANTHER" id="PTHR23303">
    <property type="entry name" value="CARBOXYPEPTIDASE REGULATORY REGION-CONTAINING"/>
    <property type="match status" value="1"/>
</dbReference>
<dbReference type="InterPro" id="IPR051417">
    <property type="entry name" value="SDr/BOS_complex"/>
</dbReference>
<feature type="compositionally biased region" description="Polar residues" evidence="2">
    <location>
        <begin position="522"/>
        <end position="535"/>
    </location>
</feature>
<feature type="region of interest" description="Disordered" evidence="2">
    <location>
        <begin position="585"/>
        <end position="625"/>
    </location>
</feature>
<evidence type="ECO:0000313" key="5">
    <source>
        <dbReference type="EMBL" id="QIK62730.1"/>
    </source>
</evidence>
<protein>
    <submittedName>
        <fullName evidence="5">Uncharacterized protein</fullName>
    </submittedName>
</protein>
<proteinExistence type="predicted"/>
<evidence type="ECO:0000256" key="2">
    <source>
        <dbReference type="SAM" id="MobiDB-lite"/>
    </source>
</evidence>